<dbReference type="GeneID" id="54475919"/>
<evidence type="ECO:0000256" key="1">
    <source>
        <dbReference type="ARBA" id="ARBA00011353"/>
    </source>
</evidence>
<keyword evidence="2" id="KW-0862">Zinc</keyword>
<evidence type="ECO:0000313" key="7">
    <source>
        <dbReference type="Proteomes" id="UP000799767"/>
    </source>
</evidence>
<dbReference type="Gene3D" id="2.40.50.40">
    <property type="match status" value="1"/>
</dbReference>
<feature type="region of interest" description="Disordered" evidence="3">
    <location>
        <begin position="1"/>
        <end position="34"/>
    </location>
</feature>
<keyword evidence="2" id="KW-0863">Zinc-finger</keyword>
<dbReference type="Pfam" id="PF00385">
    <property type="entry name" value="Chromo"/>
    <property type="match status" value="1"/>
</dbReference>
<feature type="compositionally biased region" description="Basic residues" evidence="3">
    <location>
        <begin position="198"/>
        <end position="208"/>
    </location>
</feature>
<feature type="region of interest" description="Disordered" evidence="3">
    <location>
        <begin position="371"/>
        <end position="418"/>
    </location>
</feature>
<reference evidence="6" key="1">
    <citation type="journal article" date="2020" name="Stud. Mycol.">
        <title>101 Dothideomycetes genomes: a test case for predicting lifestyles and emergence of pathogens.</title>
        <authorList>
            <person name="Haridas S."/>
            <person name="Albert R."/>
            <person name="Binder M."/>
            <person name="Bloem J."/>
            <person name="Labutti K."/>
            <person name="Salamov A."/>
            <person name="Andreopoulos B."/>
            <person name="Baker S."/>
            <person name="Barry K."/>
            <person name="Bills G."/>
            <person name="Bluhm B."/>
            <person name="Cannon C."/>
            <person name="Castanera R."/>
            <person name="Culley D."/>
            <person name="Daum C."/>
            <person name="Ezra D."/>
            <person name="Gonzalez J."/>
            <person name="Henrissat B."/>
            <person name="Kuo A."/>
            <person name="Liang C."/>
            <person name="Lipzen A."/>
            <person name="Lutzoni F."/>
            <person name="Magnuson J."/>
            <person name="Mondo S."/>
            <person name="Nolan M."/>
            <person name="Ohm R."/>
            <person name="Pangilinan J."/>
            <person name="Park H.-J."/>
            <person name="Ramirez L."/>
            <person name="Alfaro M."/>
            <person name="Sun H."/>
            <person name="Tritt A."/>
            <person name="Yoshinaga Y."/>
            <person name="Zwiers L.-H."/>
            <person name="Turgeon B."/>
            <person name="Goodwin S."/>
            <person name="Spatafora J."/>
            <person name="Crous P."/>
            <person name="Grigoriev I."/>
        </authorList>
    </citation>
    <scope>NUCLEOTIDE SEQUENCE</scope>
    <source>
        <strain evidence="6">CBS 113389</strain>
    </source>
</reference>
<keyword evidence="7" id="KW-1185">Reference proteome</keyword>
<organism evidence="6 7">
    <name type="scientific">Neohortaea acidophila</name>
    <dbReference type="NCBI Taxonomy" id="245834"/>
    <lineage>
        <taxon>Eukaryota</taxon>
        <taxon>Fungi</taxon>
        <taxon>Dikarya</taxon>
        <taxon>Ascomycota</taxon>
        <taxon>Pezizomycotina</taxon>
        <taxon>Dothideomycetes</taxon>
        <taxon>Dothideomycetidae</taxon>
        <taxon>Mycosphaerellales</taxon>
        <taxon>Teratosphaeriaceae</taxon>
        <taxon>Neohortaea</taxon>
    </lineage>
</organism>
<feature type="domain" description="C3H1-type" evidence="5">
    <location>
        <begin position="474"/>
        <end position="502"/>
    </location>
</feature>
<feature type="region of interest" description="Disordered" evidence="3">
    <location>
        <begin position="275"/>
        <end position="339"/>
    </location>
</feature>
<dbReference type="Proteomes" id="UP000799767">
    <property type="component" value="Unassembled WGS sequence"/>
</dbReference>
<feature type="zinc finger region" description="C3H1-type" evidence="2">
    <location>
        <begin position="503"/>
        <end position="531"/>
    </location>
</feature>
<feature type="domain" description="Chromo" evidence="4">
    <location>
        <begin position="35"/>
        <end position="94"/>
    </location>
</feature>
<dbReference type="GO" id="GO:0008270">
    <property type="term" value="F:zinc ion binding"/>
    <property type="evidence" value="ECO:0007669"/>
    <property type="project" value="UniProtKB-KW"/>
</dbReference>
<feature type="region of interest" description="Disordered" evidence="3">
    <location>
        <begin position="133"/>
        <end position="263"/>
    </location>
</feature>
<accession>A0A6A6PGB3</accession>
<feature type="zinc finger region" description="C3H1-type" evidence="2">
    <location>
        <begin position="474"/>
        <end position="502"/>
    </location>
</feature>
<keyword evidence="2" id="KW-0479">Metal-binding</keyword>
<feature type="compositionally biased region" description="Polar residues" evidence="3">
    <location>
        <begin position="223"/>
        <end position="235"/>
    </location>
</feature>
<dbReference type="EMBL" id="MU001643">
    <property type="protein sequence ID" value="KAF2478771.1"/>
    <property type="molecule type" value="Genomic_DNA"/>
</dbReference>
<name>A0A6A6PGB3_9PEZI</name>
<dbReference type="SMART" id="SM00298">
    <property type="entry name" value="CHROMO"/>
    <property type="match status" value="1"/>
</dbReference>
<evidence type="ECO:0000313" key="6">
    <source>
        <dbReference type="EMBL" id="KAF2478771.1"/>
    </source>
</evidence>
<feature type="domain" description="C3H1-type" evidence="5">
    <location>
        <begin position="433"/>
        <end position="461"/>
    </location>
</feature>
<feature type="zinc finger region" description="C3H1-type" evidence="2">
    <location>
        <begin position="433"/>
        <end position="461"/>
    </location>
</feature>
<feature type="region of interest" description="Disordered" evidence="3">
    <location>
        <begin position="640"/>
        <end position="676"/>
    </location>
</feature>
<sequence length="1016" mass="112749">MAATRSTKLFETQSDTDSINTTTTAPSEVDSEAEYPVEKILAEERDSEGEVQYLVKWEGYPLHRSNWEPRAHVLDDVLLSTWEGEKAAVRRGEAVGFDVLVYDEAVEAFAEEEKRKKARRVAKRRKRARAAAAAAVEESEDDFAGPAAGSRRRMGGALPARKGVAQPAKRGRGSLSAGVEGDDDDEDDPSSSDDKAHAASRLKQKGKQRAVTSIVSPRKRSKSSTSVELPATTKTPRLESIVKQKDFPAVQGGPSTATQPVSAAQRLSEALAQYETVPTTTEAPRATAARKSAPAPAPIAKPKPNIFAGDWTKDKQRKQRARVNAETPKDSTDAQFTRLSIQNRYQKYSRNEPAPDPTALAMFDPRTGIIEPPKTVPAINPTGPGDIHRAYGRRSPPRSQQRRSPTPPSPNANTGLGQVAAPWEPRFEGGQRAKDPATCRYWQAGNCQYTADTCYWTHAYPDAPAARQPDVPASKKRGVCPYWRRGHCKKPAAECLFAHYEPTKKQTTCWYWRKGHCIKPDNECEFAHFDTGFYAGQPGTYVRKSFSEGRVPPEVRQFVAAASPVDTFYDAPERLPLVQSPVADEWNTIANDAANDVTSAASGGEYAAQTLTEANNIVPSTEHEEDTLGVQTPHLPEPAVRMASPARDPRMRGRAPVRADTPLVSESREGSQRPKYRSLSLNEEYDMAKKGQANLDSHALISNSKGGNVAVVFIHMPHERKAEMGLLVDLFERQLRIKTVTSMPGDVAAWDYVRKGCGGSCLLVFHPTEHFNDHIPGLHKFLTEHGSTVRAYSIGVQYDLCMREGRKLTYEAQRIFPHGGMMFISDDVFVYYPEKATAIIDNFRKEAEDKQAGGVFSRIAARPGIKDWLARLAEAKHEEQGGQQVDSRWSDCYEAVCRLCPPQDEDGYYKPHSVPNETSYLWSPWEESLPSFQGKWQRDEAGATEQMVEFFAASACCVVSEYRKFHFVYQRPEHEGSVVDAEGQLVQRDSDPHGCMEKYCHVGVVTPDQALKPRKK</sequence>
<evidence type="ECO:0000259" key="4">
    <source>
        <dbReference type="PROSITE" id="PS50013"/>
    </source>
</evidence>
<dbReference type="SUPFAM" id="SSF54160">
    <property type="entry name" value="Chromo domain-like"/>
    <property type="match status" value="1"/>
</dbReference>
<feature type="compositionally biased region" description="Polar residues" evidence="3">
    <location>
        <begin position="253"/>
        <end position="262"/>
    </location>
</feature>
<dbReference type="AlphaFoldDB" id="A0A6A6PGB3"/>
<evidence type="ECO:0000256" key="2">
    <source>
        <dbReference type="PROSITE-ProRule" id="PRU00723"/>
    </source>
</evidence>
<dbReference type="InterPro" id="IPR016197">
    <property type="entry name" value="Chromo-like_dom_sf"/>
</dbReference>
<proteinExistence type="predicted"/>
<evidence type="ECO:0000256" key="3">
    <source>
        <dbReference type="SAM" id="MobiDB-lite"/>
    </source>
</evidence>
<feature type="compositionally biased region" description="Basic and acidic residues" evidence="3">
    <location>
        <begin position="236"/>
        <end position="246"/>
    </location>
</feature>
<feature type="compositionally biased region" description="Acidic residues" evidence="3">
    <location>
        <begin position="180"/>
        <end position="191"/>
    </location>
</feature>
<comment type="subunit">
    <text evidence="1">Component of the NuA4 histone acetyltransferase complex.</text>
</comment>
<protein>
    <recommendedName>
        <fullName evidence="8">Chromo domain-containing protein</fullName>
    </recommendedName>
</protein>
<dbReference type="OrthoDB" id="1918685at2759"/>
<dbReference type="SMART" id="SM00356">
    <property type="entry name" value="ZnF_C3H1"/>
    <property type="match status" value="3"/>
</dbReference>
<dbReference type="InterPro" id="IPR000571">
    <property type="entry name" value="Znf_CCCH"/>
</dbReference>
<feature type="compositionally biased region" description="Polar residues" evidence="3">
    <location>
        <begin position="1"/>
        <end position="26"/>
    </location>
</feature>
<dbReference type="PROSITE" id="PS50013">
    <property type="entry name" value="CHROMO_2"/>
    <property type="match status" value="1"/>
</dbReference>
<gene>
    <name evidence="6" type="ORF">BDY17DRAFT_305810</name>
</gene>
<dbReference type="GO" id="GO:0006338">
    <property type="term" value="P:chromatin remodeling"/>
    <property type="evidence" value="ECO:0007669"/>
    <property type="project" value="UniProtKB-ARBA"/>
</dbReference>
<feature type="compositionally biased region" description="Low complexity" evidence="3">
    <location>
        <begin position="275"/>
        <end position="294"/>
    </location>
</feature>
<dbReference type="RefSeq" id="XP_033585341.1">
    <property type="nucleotide sequence ID" value="XM_033734917.1"/>
</dbReference>
<dbReference type="InterPro" id="IPR000953">
    <property type="entry name" value="Chromo/chromo_shadow_dom"/>
</dbReference>
<dbReference type="InterPro" id="IPR023780">
    <property type="entry name" value="Chromo_domain"/>
</dbReference>
<dbReference type="CDD" id="cd18966">
    <property type="entry name" value="chromodomain"/>
    <property type="match status" value="1"/>
</dbReference>
<evidence type="ECO:0000259" key="5">
    <source>
        <dbReference type="PROSITE" id="PS50103"/>
    </source>
</evidence>
<feature type="domain" description="C3H1-type" evidence="5">
    <location>
        <begin position="503"/>
        <end position="531"/>
    </location>
</feature>
<evidence type="ECO:0008006" key="8">
    <source>
        <dbReference type="Google" id="ProtNLM"/>
    </source>
</evidence>
<dbReference type="PROSITE" id="PS50103">
    <property type="entry name" value="ZF_C3H1"/>
    <property type="match status" value="3"/>
</dbReference>
<dbReference type="Gene3D" id="4.10.1000.10">
    <property type="entry name" value="Zinc finger, CCCH-type"/>
    <property type="match status" value="1"/>
</dbReference>